<organism evidence="1 2">
    <name type="scientific">Macrolepiota fuliginosa MF-IS2</name>
    <dbReference type="NCBI Taxonomy" id="1400762"/>
    <lineage>
        <taxon>Eukaryota</taxon>
        <taxon>Fungi</taxon>
        <taxon>Dikarya</taxon>
        <taxon>Basidiomycota</taxon>
        <taxon>Agaricomycotina</taxon>
        <taxon>Agaricomycetes</taxon>
        <taxon>Agaricomycetidae</taxon>
        <taxon>Agaricales</taxon>
        <taxon>Agaricineae</taxon>
        <taxon>Agaricaceae</taxon>
        <taxon>Macrolepiota</taxon>
    </lineage>
</organism>
<keyword evidence="2" id="KW-1185">Reference proteome</keyword>
<dbReference type="OrthoDB" id="2015973at2759"/>
<feature type="non-terminal residue" evidence="1">
    <location>
        <position position="1"/>
    </location>
</feature>
<dbReference type="Proteomes" id="UP000807342">
    <property type="component" value="Unassembled WGS sequence"/>
</dbReference>
<accession>A0A9P5WY02</accession>
<gene>
    <name evidence="1" type="ORF">P691DRAFT_783753</name>
</gene>
<reference evidence="1" key="1">
    <citation type="submission" date="2020-11" db="EMBL/GenBank/DDBJ databases">
        <authorList>
            <consortium name="DOE Joint Genome Institute"/>
            <person name="Ahrendt S."/>
            <person name="Riley R."/>
            <person name="Andreopoulos W."/>
            <person name="Labutti K."/>
            <person name="Pangilinan J."/>
            <person name="Ruiz-Duenas F.J."/>
            <person name="Barrasa J.M."/>
            <person name="Sanchez-Garcia M."/>
            <person name="Camarero S."/>
            <person name="Miyauchi S."/>
            <person name="Serrano A."/>
            <person name="Linde D."/>
            <person name="Babiker R."/>
            <person name="Drula E."/>
            <person name="Ayuso-Fernandez I."/>
            <person name="Pacheco R."/>
            <person name="Padilla G."/>
            <person name="Ferreira P."/>
            <person name="Barriuso J."/>
            <person name="Kellner H."/>
            <person name="Castanera R."/>
            <person name="Alfaro M."/>
            <person name="Ramirez L."/>
            <person name="Pisabarro A.G."/>
            <person name="Kuo A."/>
            <person name="Tritt A."/>
            <person name="Lipzen A."/>
            <person name="He G."/>
            <person name="Yan M."/>
            <person name="Ng V."/>
            <person name="Cullen D."/>
            <person name="Martin F."/>
            <person name="Rosso M.-N."/>
            <person name="Henrissat B."/>
            <person name="Hibbett D."/>
            <person name="Martinez A.T."/>
            <person name="Grigoriev I.V."/>
        </authorList>
    </citation>
    <scope>NUCLEOTIDE SEQUENCE</scope>
    <source>
        <strain evidence="1">MF-IS2</strain>
    </source>
</reference>
<sequence>GSENYAIWVRHICALLIKDTLPDTNATAWELANGTTPNIWEIPNPNAADPPTTCHPAIIQDPVQYAAHECVAESGIGMIESYLPDDILSHGLTVIQDLWNYLQSMFGQTGPTLVWSTKQEILSLQIQEGQDPTLVISKTANLYTCLASSRCDIPEISQANHLMHAMPPSWSVSQQTFYSMKTVVSAVTWEAVSQ</sequence>
<name>A0A9P5WY02_9AGAR</name>
<evidence type="ECO:0000313" key="2">
    <source>
        <dbReference type="Proteomes" id="UP000807342"/>
    </source>
</evidence>
<dbReference type="AlphaFoldDB" id="A0A9P5WY02"/>
<comment type="caution">
    <text evidence="1">The sequence shown here is derived from an EMBL/GenBank/DDBJ whole genome shotgun (WGS) entry which is preliminary data.</text>
</comment>
<evidence type="ECO:0000313" key="1">
    <source>
        <dbReference type="EMBL" id="KAF9440009.1"/>
    </source>
</evidence>
<dbReference type="EMBL" id="MU153014">
    <property type="protein sequence ID" value="KAF9440009.1"/>
    <property type="molecule type" value="Genomic_DNA"/>
</dbReference>
<protein>
    <submittedName>
        <fullName evidence="1">Uncharacterized protein</fullName>
    </submittedName>
</protein>
<proteinExistence type="predicted"/>